<gene>
    <name evidence="5" type="ORF">HF526_12535</name>
</gene>
<dbReference type="Pfam" id="PF01070">
    <property type="entry name" value="FMN_dh"/>
    <property type="match status" value="1"/>
</dbReference>
<dbReference type="InterPro" id="IPR012133">
    <property type="entry name" value="Alpha-hydoxy_acid_DH_FMN"/>
</dbReference>
<dbReference type="InterPro" id="IPR037350">
    <property type="entry name" value="LMO_FMN"/>
</dbReference>
<dbReference type="Proteomes" id="UP000820669">
    <property type="component" value="Unassembled WGS sequence"/>
</dbReference>
<dbReference type="Gene3D" id="3.20.20.70">
    <property type="entry name" value="Aldolase class I"/>
    <property type="match status" value="1"/>
</dbReference>
<organism evidence="5 6">
    <name type="scientific">Pseudonocardia acidicola</name>
    <dbReference type="NCBI Taxonomy" id="2724939"/>
    <lineage>
        <taxon>Bacteria</taxon>
        <taxon>Bacillati</taxon>
        <taxon>Actinomycetota</taxon>
        <taxon>Actinomycetes</taxon>
        <taxon>Pseudonocardiales</taxon>
        <taxon>Pseudonocardiaceae</taxon>
        <taxon>Pseudonocardia</taxon>
    </lineage>
</organism>
<dbReference type="InterPro" id="IPR037396">
    <property type="entry name" value="FMN_HAD"/>
</dbReference>
<evidence type="ECO:0000256" key="1">
    <source>
        <dbReference type="ARBA" id="ARBA00001917"/>
    </source>
</evidence>
<dbReference type="RefSeq" id="WP_169381575.1">
    <property type="nucleotide sequence ID" value="NZ_JAAXLA010000019.1"/>
</dbReference>
<evidence type="ECO:0000259" key="4">
    <source>
        <dbReference type="PROSITE" id="PS51349"/>
    </source>
</evidence>
<keyword evidence="6" id="KW-1185">Reference proteome</keyword>
<dbReference type="PANTHER" id="PTHR10578:SF143">
    <property type="entry name" value="FMN-DEPENDENT ALPHA-HYDROXY ACID DEHYDROGENASE PB1A11.03"/>
    <property type="match status" value="1"/>
</dbReference>
<dbReference type="SUPFAM" id="SSF51395">
    <property type="entry name" value="FMN-linked oxidoreductases"/>
    <property type="match status" value="1"/>
</dbReference>
<evidence type="ECO:0000256" key="2">
    <source>
        <dbReference type="ARBA" id="ARBA00023002"/>
    </source>
</evidence>
<evidence type="ECO:0000313" key="6">
    <source>
        <dbReference type="Proteomes" id="UP000820669"/>
    </source>
</evidence>
<proteinExistence type="inferred from homology"/>
<comment type="caution">
    <text evidence="5">The sequence shown here is derived from an EMBL/GenBank/DDBJ whole genome shotgun (WGS) entry which is preliminary data.</text>
</comment>
<keyword evidence="2" id="KW-0560">Oxidoreductase</keyword>
<dbReference type="EMBL" id="JAAXLA010000019">
    <property type="protein sequence ID" value="NMH98132.1"/>
    <property type="molecule type" value="Genomic_DNA"/>
</dbReference>
<comment type="cofactor">
    <cofactor evidence="1">
        <name>FMN</name>
        <dbReference type="ChEBI" id="CHEBI:58210"/>
    </cofactor>
</comment>
<comment type="similarity">
    <text evidence="3">Belongs to the FMN-dependent alpha-hydroxy acid dehydrogenase family.</text>
</comment>
<evidence type="ECO:0000256" key="3">
    <source>
        <dbReference type="ARBA" id="ARBA00024042"/>
    </source>
</evidence>
<feature type="domain" description="FMN hydroxy acid dehydrogenase" evidence="4">
    <location>
        <begin position="23"/>
        <end position="392"/>
    </location>
</feature>
<dbReference type="PROSITE" id="PS00557">
    <property type="entry name" value="FMN_HYDROXY_ACID_DH_1"/>
    <property type="match status" value="1"/>
</dbReference>
<dbReference type="CDD" id="cd03332">
    <property type="entry name" value="LMO_FMN"/>
    <property type="match status" value="1"/>
</dbReference>
<accession>A0ABX1SB88</accession>
<dbReference type="InterPro" id="IPR008259">
    <property type="entry name" value="FMN_hydac_DH_AS"/>
</dbReference>
<dbReference type="PROSITE" id="PS51349">
    <property type="entry name" value="FMN_HYDROXY_ACID_DH_2"/>
    <property type="match status" value="1"/>
</dbReference>
<dbReference type="PIRSF" id="PIRSF000138">
    <property type="entry name" value="Al-hdrx_acd_dh"/>
    <property type="match status" value="1"/>
</dbReference>
<protein>
    <submittedName>
        <fullName evidence="5">Alpha-hydroxy-acid oxidizing protein</fullName>
    </submittedName>
</protein>
<dbReference type="InterPro" id="IPR000262">
    <property type="entry name" value="FMN-dep_DH"/>
</dbReference>
<dbReference type="InterPro" id="IPR013785">
    <property type="entry name" value="Aldolase_TIM"/>
</dbReference>
<dbReference type="PANTHER" id="PTHR10578">
    <property type="entry name" value="S -2-HYDROXY-ACID OXIDASE-RELATED"/>
    <property type="match status" value="1"/>
</dbReference>
<sequence length="393" mass="41341">MSAPGVPLSAYAAEIYFRGLADERPSLPTDPARLEAAAREVLADGPFGYVAGGAGSGATMRANRDAFDRYRLVPRMLRETTVRDWSTTVLGTAMPAPLLLGPVGVLSILHPDGELAVARAAAELGVPMVLSNAASHTIEEVADAGGAGPRWFQLYWPTEDAVTVSLLERARAAGYSALVVTVDTWTLGWRPYDLDGAYLPFLRGVGCAIPFSDPAFRAGLATPPEEDLMAAVGRWVPMFTGTALRWDRLDLLREHWDGPILLKGVQHVDDALHALDAGMDGIIVSNHGGRQVDRAVGALETLPGIVHAVDGRASVLFDSGIRTGADAAVALALGADAVLLGRPYAYGLALGGQDGVRHVLRSVLAELDLTLGLSGYADLPALRATKDAVSTPA</sequence>
<name>A0ABX1SB88_9PSEU</name>
<reference evidence="5 6" key="1">
    <citation type="submission" date="2020-04" db="EMBL/GenBank/DDBJ databases">
        <authorList>
            <person name="Klaysubun C."/>
            <person name="Duangmal K."/>
            <person name="Lipun K."/>
        </authorList>
    </citation>
    <scope>NUCLEOTIDE SEQUENCE [LARGE SCALE GENOMIC DNA]</scope>
    <source>
        <strain evidence="5 6">K10HN5</strain>
    </source>
</reference>
<evidence type="ECO:0000313" key="5">
    <source>
        <dbReference type="EMBL" id="NMH98132.1"/>
    </source>
</evidence>